<dbReference type="InterPro" id="IPR000847">
    <property type="entry name" value="LysR_HTH_N"/>
</dbReference>
<dbReference type="InterPro" id="IPR036388">
    <property type="entry name" value="WH-like_DNA-bd_sf"/>
</dbReference>
<dbReference type="CDD" id="cd05466">
    <property type="entry name" value="PBP2_LTTR_substrate"/>
    <property type="match status" value="1"/>
</dbReference>
<keyword evidence="7" id="KW-1185">Reference proteome</keyword>
<dbReference type="Pfam" id="PF00126">
    <property type="entry name" value="HTH_1"/>
    <property type="match status" value="1"/>
</dbReference>
<evidence type="ECO:0000259" key="5">
    <source>
        <dbReference type="PROSITE" id="PS50931"/>
    </source>
</evidence>
<evidence type="ECO:0000256" key="4">
    <source>
        <dbReference type="ARBA" id="ARBA00023163"/>
    </source>
</evidence>
<dbReference type="FunFam" id="1.10.10.10:FF:000001">
    <property type="entry name" value="LysR family transcriptional regulator"/>
    <property type="match status" value="1"/>
</dbReference>
<dbReference type="PANTHER" id="PTHR30346:SF0">
    <property type="entry name" value="HCA OPERON TRANSCRIPTIONAL ACTIVATOR HCAR"/>
    <property type="match status" value="1"/>
</dbReference>
<keyword evidence="2" id="KW-0805">Transcription regulation</keyword>
<accession>A0A1H3PAX7</accession>
<proteinExistence type="inferred from homology"/>
<evidence type="ECO:0000313" key="7">
    <source>
        <dbReference type="Proteomes" id="UP000199529"/>
    </source>
</evidence>
<dbReference type="AlphaFoldDB" id="A0A1H3PAX7"/>
<gene>
    <name evidence="6" type="ORF">SAMN05216215_104150</name>
</gene>
<dbReference type="InterPro" id="IPR005119">
    <property type="entry name" value="LysR_subst-bd"/>
</dbReference>
<dbReference type="GO" id="GO:0032993">
    <property type="term" value="C:protein-DNA complex"/>
    <property type="evidence" value="ECO:0007669"/>
    <property type="project" value="TreeGrafter"/>
</dbReference>
<dbReference type="EMBL" id="FNOK01000041">
    <property type="protein sequence ID" value="SDY98200.1"/>
    <property type="molecule type" value="Genomic_DNA"/>
</dbReference>
<dbReference type="Gene3D" id="3.40.190.290">
    <property type="match status" value="1"/>
</dbReference>
<dbReference type="STRING" id="418495.SAMN05216215_104150"/>
<dbReference type="SUPFAM" id="SSF53850">
    <property type="entry name" value="Periplasmic binding protein-like II"/>
    <property type="match status" value="1"/>
</dbReference>
<protein>
    <submittedName>
        <fullName evidence="6">DNA-binding transcriptional regulator, LysR family</fullName>
    </submittedName>
</protein>
<dbReference type="InterPro" id="IPR036390">
    <property type="entry name" value="WH_DNA-bd_sf"/>
</dbReference>
<dbReference type="SUPFAM" id="SSF46785">
    <property type="entry name" value="Winged helix' DNA-binding domain"/>
    <property type="match status" value="1"/>
</dbReference>
<evidence type="ECO:0000313" key="6">
    <source>
        <dbReference type="EMBL" id="SDY98200.1"/>
    </source>
</evidence>
<dbReference type="PROSITE" id="PS50931">
    <property type="entry name" value="HTH_LYSR"/>
    <property type="match status" value="1"/>
</dbReference>
<feature type="domain" description="HTH lysR-type" evidence="5">
    <location>
        <begin position="28"/>
        <end position="85"/>
    </location>
</feature>
<evidence type="ECO:0000256" key="3">
    <source>
        <dbReference type="ARBA" id="ARBA00023125"/>
    </source>
</evidence>
<dbReference type="GO" id="GO:0003677">
    <property type="term" value="F:DNA binding"/>
    <property type="evidence" value="ECO:0007669"/>
    <property type="project" value="UniProtKB-KW"/>
</dbReference>
<dbReference type="PANTHER" id="PTHR30346">
    <property type="entry name" value="TRANSCRIPTIONAL DUAL REGULATOR HCAR-RELATED"/>
    <property type="match status" value="1"/>
</dbReference>
<sequence>MIIRETIITPHPADAFARPDSGVICCSMEMFHLRYFVAVAENLSFSKAARQLHMATSPLSQRVRDLERDLGSVLFERDSHHVQLTDAGATLLPIAKDVLGRFDDIPRRLREAISPQRAVVYIGIPPGLHSSMRQRLRSFEDRCAAECDIKRWPSGSDDLLAGVQRGELAMALVHLPVHAEGIEVFELMREPLGAVLPAAEFGARSSVSLAELVDYTYVSPAPRMLPAYYGELLVRLEAAGIHRRITLDTGDYGSTSELVANGSAFSISTLDPESGMHKHRSENTVVLPFEDFDPSLATGLIWRRDRAESQPGLRRLIDEAMRALR</sequence>
<dbReference type="GO" id="GO:0003700">
    <property type="term" value="F:DNA-binding transcription factor activity"/>
    <property type="evidence" value="ECO:0007669"/>
    <property type="project" value="InterPro"/>
</dbReference>
<dbReference type="PRINTS" id="PR00039">
    <property type="entry name" value="HTHLYSR"/>
</dbReference>
<name>A0A1H3PAX7_9PSEU</name>
<evidence type="ECO:0000256" key="1">
    <source>
        <dbReference type="ARBA" id="ARBA00009437"/>
    </source>
</evidence>
<keyword evidence="4" id="KW-0804">Transcription</keyword>
<comment type="similarity">
    <text evidence="1">Belongs to the LysR transcriptional regulatory family.</text>
</comment>
<dbReference type="Gene3D" id="1.10.10.10">
    <property type="entry name" value="Winged helix-like DNA-binding domain superfamily/Winged helix DNA-binding domain"/>
    <property type="match status" value="1"/>
</dbReference>
<reference evidence="7" key="1">
    <citation type="submission" date="2016-10" db="EMBL/GenBank/DDBJ databases">
        <authorList>
            <person name="Varghese N."/>
            <person name="Submissions S."/>
        </authorList>
    </citation>
    <scope>NUCLEOTIDE SEQUENCE [LARGE SCALE GENOMIC DNA]</scope>
    <source>
        <strain evidence="7">CGMCC 4.3530</strain>
    </source>
</reference>
<organism evidence="6 7">
    <name type="scientific">Saccharopolyspora shandongensis</name>
    <dbReference type="NCBI Taxonomy" id="418495"/>
    <lineage>
        <taxon>Bacteria</taxon>
        <taxon>Bacillati</taxon>
        <taxon>Actinomycetota</taxon>
        <taxon>Actinomycetes</taxon>
        <taxon>Pseudonocardiales</taxon>
        <taxon>Pseudonocardiaceae</taxon>
        <taxon>Saccharopolyspora</taxon>
    </lineage>
</organism>
<dbReference type="Proteomes" id="UP000199529">
    <property type="component" value="Unassembled WGS sequence"/>
</dbReference>
<evidence type="ECO:0000256" key="2">
    <source>
        <dbReference type="ARBA" id="ARBA00023015"/>
    </source>
</evidence>
<keyword evidence="3 6" id="KW-0238">DNA-binding</keyword>
<dbReference type="Pfam" id="PF03466">
    <property type="entry name" value="LysR_substrate"/>
    <property type="match status" value="1"/>
</dbReference>